<dbReference type="Pfam" id="PF00072">
    <property type="entry name" value="Response_reg"/>
    <property type="match status" value="1"/>
</dbReference>
<dbReference type="eggNOG" id="COG0784">
    <property type="taxonomic scope" value="Bacteria"/>
</dbReference>
<reference evidence="4 5" key="1">
    <citation type="journal article" date="2013" name="Genome Announc.">
        <title>Draft genome sequences for three mercury-methylating, sulfate-reducing bacteria.</title>
        <authorList>
            <person name="Brown S.D."/>
            <person name="Hurt R.A.Jr."/>
            <person name="Gilmour C.C."/>
            <person name="Elias D.A."/>
        </authorList>
    </citation>
    <scope>NUCLEOTIDE SEQUENCE [LARGE SCALE GENOMIC DNA]</scope>
    <source>
        <strain evidence="4 5">DSM 16529</strain>
    </source>
</reference>
<proteinExistence type="predicted"/>
<dbReference type="Gene3D" id="3.40.50.2300">
    <property type="match status" value="1"/>
</dbReference>
<accession>S7UNC3</accession>
<evidence type="ECO:0000313" key="5">
    <source>
        <dbReference type="Proteomes" id="UP000014975"/>
    </source>
</evidence>
<dbReference type="InterPro" id="IPR001789">
    <property type="entry name" value="Sig_transdc_resp-reg_receiver"/>
</dbReference>
<dbReference type="RefSeq" id="WP_020886106.1">
    <property type="nucleotide sequence ID" value="NZ_ATHI01000004.1"/>
</dbReference>
<dbReference type="InterPro" id="IPR050595">
    <property type="entry name" value="Bact_response_regulator"/>
</dbReference>
<protein>
    <submittedName>
        <fullName evidence="4">Response regulator receiver protein</fullName>
    </submittedName>
</protein>
<dbReference type="SUPFAM" id="SSF52172">
    <property type="entry name" value="CheY-like"/>
    <property type="match status" value="1"/>
</dbReference>
<dbReference type="PATRIC" id="fig|1121439.3.peg.610"/>
<dbReference type="PANTHER" id="PTHR44591:SF3">
    <property type="entry name" value="RESPONSE REGULATORY DOMAIN-CONTAINING PROTEIN"/>
    <property type="match status" value="1"/>
</dbReference>
<dbReference type="PANTHER" id="PTHR44591">
    <property type="entry name" value="STRESS RESPONSE REGULATOR PROTEIN 1"/>
    <property type="match status" value="1"/>
</dbReference>
<evidence type="ECO:0000313" key="4">
    <source>
        <dbReference type="EMBL" id="EPR35519.1"/>
    </source>
</evidence>
<dbReference type="STRING" id="1121439.dsat_2220"/>
<feature type="modified residue" description="4-aspartylphosphate" evidence="2">
    <location>
        <position position="55"/>
    </location>
</feature>
<evidence type="ECO:0000259" key="3">
    <source>
        <dbReference type="PROSITE" id="PS50110"/>
    </source>
</evidence>
<organism evidence="4 5">
    <name type="scientific">Alkalidesulfovibrio alkalitolerans DSM 16529</name>
    <dbReference type="NCBI Taxonomy" id="1121439"/>
    <lineage>
        <taxon>Bacteria</taxon>
        <taxon>Pseudomonadati</taxon>
        <taxon>Thermodesulfobacteriota</taxon>
        <taxon>Desulfovibrionia</taxon>
        <taxon>Desulfovibrionales</taxon>
        <taxon>Desulfovibrionaceae</taxon>
        <taxon>Alkalidesulfovibrio</taxon>
    </lineage>
</organism>
<comment type="caution">
    <text evidence="4">The sequence shown here is derived from an EMBL/GenBank/DDBJ whole genome shotgun (WGS) entry which is preliminary data.</text>
</comment>
<keyword evidence="5" id="KW-1185">Reference proteome</keyword>
<name>S7UNC3_9BACT</name>
<dbReference type="Proteomes" id="UP000014975">
    <property type="component" value="Unassembled WGS sequence"/>
</dbReference>
<dbReference type="GO" id="GO:0000160">
    <property type="term" value="P:phosphorelay signal transduction system"/>
    <property type="evidence" value="ECO:0007669"/>
    <property type="project" value="InterPro"/>
</dbReference>
<evidence type="ECO:0000256" key="2">
    <source>
        <dbReference type="PROSITE-ProRule" id="PRU00169"/>
    </source>
</evidence>
<dbReference type="SMART" id="SM00448">
    <property type="entry name" value="REC"/>
    <property type="match status" value="1"/>
</dbReference>
<dbReference type="EMBL" id="ATHI01000004">
    <property type="protein sequence ID" value="EPR35519.1"/>
    <property type="molecule type" value="Genomic_DNA"/>
</dbReference>
<sequence length="122" mass="13289">MEQTNIMIVEDEAITALYLEKELSGMGLNVCCVADTGAKAIEFATKHAVDVILMDVRLKDNIDGVRAAEVINQGIPVIYHTAFADEETLTRASRTKPVAILEKPASIHLIRETIAKALARGK</sequence>
<feature type="domain" description="Response regulatory" evidence="3">
    <location>
        <begin position="5"/>
        <end position="118"/>
    </location>
</feature>
<gene>
    <name evidence="4" type="ORF">dsat_2220</name>
</gene>
<dbReference type="AlphaFoldDB" id="S7UNC3"/>
<evidence type="ECO:0000256" key="1">
    <source>
        <dbReference type="ARBA" id="ARBA00022553"/>
    </source>
</evidence>
<dbReference type="PROSITE" id="PS50110">
    <property type="entry name" value="RESPONSE_REGULATORY"/>
    <property type="match status" value="1"/>
</dbReference>
<dbReference type="InterPro" id="IPR011006">
    <property type="entry name" value="CheY-like_superfamily"/>
</dbReference>
<keyword evidence="1 2" id="KW-0597">Phosphoprotein</keyword>